<gene>
    <name evidence="2" type="ORF">QE152_g6622</name>
</gene>
<name>A0AAW1MEM5_POPJA</name>
<evidence type="ECO:0008006" key="4">
    <source>
        <dbReference type="Google" id="ProtNLM"/>
    </source>
</evidence>
<dbReference type="EMBL" id="JASPKY010000045">
    <property type="protein sequence ID" value="KAK9745788.1"/>
    <property type="molecule type" value="Genomic_DNA"/>
</dbReference>
<keyword evidence="3" id="KW-1185">Reference proteome</keyword>
<reference evidence="2 3" key="1">
    <citation type="journal article" date="2024" name="BMC Genomics">
        <title>De novo assembly and annotation of Popillia japonica's genome with initial clues to its potential as an invasive pest.</title>
        <authorList>
            <person name="Cucini C."/>
            <person name="Boschi S."/>
            <person name="Funari R."/>
            <person name="Cardaioli E."/>
            <person name="Iannotti N."/>
            <person name="Marturano G."/>
            <person name="Paoli F."/>
            <person name="Bruttini M."/>
            <person name="Carapelli A."/>
            <person name="Frati F."/>
            <person name="Nardi F."/>
        </authorList>
    </citation>
    <scope>NUCLEOTIDE SEQUENCE [LARGE SCALE GENOMIC DNA]</scope>
    <source>
        <strain evidence="2">DMR45628</strain>
    </source>
</reference>
<dbReference type="PANTHER" id="PTHR31511:SF12">
    <property type="entry name" value="RHO TERMINATION FACTOR N-TERMINAL DOMAIN-CONTAINING PROTEIN"/>
    <property type="match status" value="1"/>
</dbReference>
<evidence type="ECO:0000256" key="1">
    <source>
        <dbReference type="SAM" id="MobiDB-lite"/>
    </source>
</evidence>
<evidence type="ECO:0000313" key="3">
    <source>
        <dbReference type="Proteomes" id="UP001458880"/>
    </source>
</evidence>
<dbReference type="PANTHER" id="PTHR31511">
    <property type="entry name" value="PROTEIN CBG23764"/>
    <property type="match status" value="1"/>
</dbReference>
<feature type="region of interest" description="Disordered" evidence="1">
    <location>
        <begin position="54"/>
        <end position="73"/>
    </location>
</feature>
<comment type="caution">
    <text evidence="2">The sequence shown here is derived from an EMBL/GenBank/DDBJ whole genome shotgun (WGS) entry which is preliminary data.</text>
</comment>
<protein>
    <recommendedName>
        <fullName evidence="4">Peptidase C1A papain C-terminal domain-containing protein</fullName>
    </recommendedName>
</protein>
<proteinExistence type="predicted"/>
<dbReference type="AlphaFoldDB" id="A0AAW1MEM5"/>
<evidence type="ECO:0000313" key="2">
    <source>
        <dbReference type="EMBL" id="KAK9745788.1"/>
    </source>
</evidence>
<organism evidence="2 3">
    <name type="scientific">Popillia japonica</name>
    <name type="common">Japanese beetle</name>
    <dbReference type="NCBI Taxonomy" id="7064"/>
    <lineage>
        <taxon>Eukaryota</taxon>
        <taxon>Metazoa</taxon>
        <taxon>Ecdysozoa</taxon>
        <taxon>Arthropoda</taxon>
        <taxon>Hexapoda</taxon>
        <taxon>Insecta</taxon>
        <taxon>Pterygota</taxon>
        <taxon>Neoptera</taxon>
        <taxon>Endopterygota</taxon>
        <taxon>Coleoptera</taxon>
        <taxon>Polyphaga</taxon>
        <taxon>Scarabaeiformia</taxon>
        <taxon>Scarabaeidae</taxon>
        <taxon>Rutelinae</taxon>
        <taxon>Popillia</taxon>
    </lineage>
</organism>
<accession>A0AAW1MEM5</accession>
<dbReference type="Proteomes" id="UP001458880">
    <property type="component" value="Unassembled WGS sequence"/>
</dbReference>
<sequence>MFNINKFTPQLGSSYIELPKQIKKKEACINVRNNDEGCFGWAVVSALYPVKKNSERVTKSEEDEKTDKDRMMRDGNYGRELDHALENLATVKKAKGVKKHIVRNRITFNDYLACLIENKQTVIEQKLFKSENHQVSTIKQTKVALSPHDDKRFIITGTCETLPWGDDKRFIITGTCETLPWGHYAIMNQHF</sequence>